<evidence type="ECO:0000256" key="1">
    <source>
        <dbReference type="ARBA" id="ARBA00010718"/>
    </source>
</evidence>
<evidence type="ECO:0000313" key="4">
    <source>
        <dbReference type="Proteomes" id="UP000784294"/>
    </source>
</evidence>
<organism evidence="3 4">
    <name type="scientific">Protopolystoma xenopodis</name>
    <dbReference type="NCBI Taxonomy" id="117903"/>
    <lineage>
        <taxon>Eukaryota</taxon>
        <taxon>Metazoa</taxon>
        <taxon>Spiralia</taxon>
        <taxon>Lophotrochozoa</taxon>
        <taxon>Platyhelminthes</taxon>
        <taxon>Monogenea</taxon>
        <taxon>Polyopisthocotylea</taxon>
        <taxon>Polystomatidea</taxon>
        <taxon>Polystomatidae</taxon>
        <taxon>Protopolystoma</taxon>
    </lineage>
</organism>
<dbReference type="Pfam" id="PF00194">
    <property type="entry name" value="Carb_anhydrase"/>
    <property type="match status" value="1"/>
</dbReference>
<dbReference type="SUPFAM" id="SSF51069">
    <property type="entry name" value="Carbonic anhydrase"/>
    <property type="match status" value="1"/>
</dbReference>
<dbReference type="AlphaFoldDB" id="A0A448WDK0"/>
<dbReference type="InterPro" id="IPR036398">
    <property type="entry name" value="CA_dom_sf"/>
</dbReference>
<dbReference type="GO" id="GO:0006730">
    <property type="term" value="P:one-carbon metabolic process"/>
    <property type="evidence" value="ECO:0007669"/>
    <property type="project" value="TreeGrafter"/>
</dbReference>
<reference evidence="3" key="1">
    <citation type="submission" date="2018-11" db="EMBL/GenBank/DDBJ databases">
        <authorList>
            <consortium name="Pathogen Informatics"/>
        </authorList>
    </citation>
    <scope>NUCLEOTIDE SEQUENCE</scope>
</reference>
<keyword evidence="4" id="KW-1185">Reference proteome</keyword>
<feature type="domain" description="Alpha-carbonic anhydrase" evidence="2">
    <location>
        <begin position="1"/>
        <end position="80"/>
    </location>
</feature>
<dbReference type="OrthoDB" id="5978072at2759"/>
<accession>A0A448WDK0</accession>
<proteinExistence type="inferred from homology"/>
<dbReference type="PROSITE" id="PS51144">
    <property type="entry name" value="ALPHA_CA_2"/>
    <property type="match status" value="1"/>
</dbReference>
<sequence length="80" mass="9037">MSALISTTEKVQLKGLRQRLNGLVLGALLPRTHQYMTYQGSLPFPACHETVTWIVLNQPVIVTETQVGRHHQPVFTHLFS</sequence>
<evidence type="ECO:0000259" key="2">
    <source>
        <dbReference type="PROSITE" id="PS51144"/>
    </source>
</evidence>
<dbReference type="GO" id="GO:0008270">
    <property type="term" value="F:zinc ion binding"/>
    <property type="evidence" value="ECO:0007669"/>
    <property type="project" value="InterPro"/>
</dbReference>
<comment type="similarity">
    <text evidence="1">Belongs to the alpha-carbonic anhydrase family.</text>
</comment>
<comment type="caution">
    <text evidence="3">The sequence shown here is derived from an EMBL/GenBank/DDBJ whole genome shotgun (WGS) entry which is preliminary data.</text>
</comment>
<dbReference type="InterPro" id="IPR001148">
    <property type="entry name" value="CA_dom"/>
</dbReference>
<dbReference type="PANTHER" id="PTHR18952">
    <property type="entry name" value="CARBONIC ANHYDRASE"/>
    <property type="match status" value="1"/>
</dbReference>
<gene>
    <name evidence="3" type="ORF">PXEA_LOCUS2612</name>
</gene>
<dbReference type="InterPro" id="IPR023561">
    <property type="entry name" value="Carbonic_anhydrase_a-class"/>
</dbReference>
<dbReference type="EMBL" id="CAAALY010005644">
    <property type="protein sequence ID" value="VEL09172.1"/>
    <property type="molecule type" value="Genomic_DNA"/>
</dbReference>
<dbReference type="Proteomes" id="UP000784294">
    <property type="component" value="Unassembled WGS sequence"/>
</dbReference>
<evidence type="ECO:0000313" key="3">
    <source>
        <dbReference type="EMBL" id="VEL09172.1"/>
    </source>
</evidence>
<name>A0A448WDK0_9PLAT</name>
<dbReference type="PANTHER" id="PTHR18952:SF208">
    <property type="entry name" value="CARBONIC ANHYDRASE XA-RELATED"/>
    <property type="match status" value="1"/>
</dbReference>
<dbReference type="GO" id="GO:0004089">
    <property type="term" value="F:carbonate dehydratase activity"/>
    <property type="evidence" value="ECO:0007669"/>
    <property type="project" value="InterPro"/>
</dbReference>
<protein>
    <recommendedName>
        <fullName evidence="2">Alpha-carbonic anhydrase domain-containing protein</fullName>
    </recommendedName>
</protein>
<dbReference type="Gene3D" id="3.10.200.10">
    <property type="entry name" value="Alpha carbonic anhydrase"/>
    <property type="match status" value="1"/>
</dbReference>